<feature type="coiled-coil region" evidence="4">
    <location>
        <begin position="349"/>
        <end position="376"/>
    </location>
</feature>
<dbReference type="EMBL" id="LUCH01001410">
    <property type="protein sequence ID" value="KAF5403122.1"/>
    <property type="molecule type" value="Genomic_DNA"/>
</dbReference>
<proteinExistence type="inferred from homology"/>
<sequence length="1460" mass="167341">MLHLGVELNLSSKEKRDAQSVQRSLPITLHPACQNLQEVNTQLCLATAQVEEAENKQKLLEELKEHAEILYKSAKCETLEQTNHNWTDHVDSLQKRYWLVHTFIHNLYAQLMAQNHCHQLLRDLQAEQMWTREKSLLAENQDVGRSLITVNQLIRRHRLLVKEVASRNERIELILKEADMLLSQCPGDSDVLRAGSDASDSERKQASTESQTVELCTDEGIPFQIPSRILDELYHTSVDLRNDLNNLDCLLNKRSRLLDVGHLCFNHHWTYGELRSWLQETEDLIMLESRASRDTATAKAELRTHANVEFRVNGLLAQSVRNFTNFTSCNDHSNAIYPDPKDAQTADLLRQTKEESANLSDQLAQIKRKVLDLEHNRSLAVVEPSLSSRKREIRARIKQLDKRARVLQLIQATVDKQYAGLRDVCVEKRQRLEELLALNLVYDEVSDVESWLNQQVTVAALSETGRDLAECLKLLEQFARIASEVLGELLTGMLPHLGYDLTTFPELQVAIACLQEGCNCAAGGARRVERAVNFCRELIRKRHSDAPQVAVWEDRLTETWCDLTELMESRLQQLIAKAHCYIYLLRCSELEKLLQNKACQIPEVTSKEPEVITQQISYQTALEQDIQALEIRVQWVIRTASRLLPLYAGKWSQRLTRPRDKLTTLVESINLRMKNRKKRLQEALALHKWLTSVNELVRWINLIHSQLDEVMRVIHEQYTSGPSSSHQSLIELIKVQIILTTHCRSEMNAREDKVEECLRNGQLLHEVFLQESMGSQVAAERTGQLVAPKIVIHPEWGAETPNGEVEYAETDEHADWHSTNELEGDSELEARIHGKRSQGTSSGWTARPSSGTESHTTTTTTTTDADDLPSWDAETQRDNSQPPEEVYSSSTKSVNQLLHSPPSSNPSDEDTVTRDTLDLKGTEKHVPDLMICETSMLEEESRRQSEQPQHVCNQIKSNMIDLVLDWTELHKHCNQVFQDLHLHLSAVMFATEAYAAEQWLELHEPDLRSTELGDSIKATTALLLRHETLEHNLAMQADRFERLRRPTQLELVKLYGHPFGELLDLSGTSKPLFLDQSHAIWSTTAENLKSRLLSQYDLSGWKINGQSSHGEADVDRASDTVESSSVLPDVTDHKSQIPYIEFIDDHLNRKHEWQTETVRARDRCWYELYVVLQMSTRQLLVYRSKAHYQKDNPNAGTFRNEGGIYILPELVHVSLALDYTKRPHVFRLRMKSSGARYLFQASNQEIMEKWLGYFSQLADCPSQHWASMKITIPSPSEKPDNNLPIHCSTFETMVTEEVKKNEGDKQDSVKELHSSTYQPVSPSRGEYHSPGPRFNLKTFNPKSVFRWFKTKQQAESVTITRSVTTDLLHSVGHSAQFRMESEYERSEPIRRRSHFRSASRTMPTHLRCSLKQGSSFGKLSKRSSRKRNIINRPSRHDALWSNNQTMDSSTSDSSEVEDEI</sequence>
<dbReference type="InterPro" id="IPR002017">
    <property type="entry name" value="Spectrin_repeat"/>
</dbReference>
<feature type="compositionally biased region" description="Basic residues" evidence="5">
    <location>
        <begin position="1419"/>
        <end position="1429"/>
    </location>
</feature>
<keyword evidence="3" id="KW-0677">Repeat</keyword>
<evidence type="ECO:0000256" key="2">
    <source>
        <dbReference type="ARBA" id="ARBA00022467"/>
    </source>
</evidence>
<feature type="region of interest" description="Disordered" evidence="5">
    <location>
        <begin position="834"/>
        <end position="920"/>
    </location>
</feature>
<dbReference type="SUPFAM" id="SSF50729">
    <property type="entry name" value="PH domain-like"/>
    <property type="match status" value="1"/>
</dbReference>
<dbReference type="Gene3D" id="1.20.58.60">
    <property type="match status" value="4"/>
</dbReference>
<comment type="caution">
    <text evidence="7">The sequence shown here is derived from an EMBL/GenBank/DDBJ whole genome shotgun (WGS) entry which is preliminary data.</text>
</comment>
<dbReference type="GO" id="GO:0051693">
    <property type="term" value="P:actin filament capping"/>
    <property type="evidence" value="ECO:0007669"/>
    <property type="project" value="UniProtKB-KW"/>
</dbReference>
<evidence type="ECO:0000256" key="3">
    <source>
        <dbReference type="ARBA" id="ARBA00022737"/>
    </source>
</evidence>
<feature type="region of interest" description="Disordered" evidence="5">
    <location>
        <begin position="1299"/>
        <end position="1334"/>
    </location>
</feature>
<evidence type="ECO:0000313" key="7">
    <source>
        <dbReference type="EMBL" id="KAF5403122.1"/>
    </source>
</evidence>
<dbReference type="InterPro" id="IPR018159">
    <property type="entry name" value="Spectrin/alpha-actinin"/>
</dbReference>
<feature type="compositionally biased region" description="Basic and acidic residues" evidence="5">
    <location>
        <begin position="1299"/>
        <end position="1313"/>
    </location>
</feature>
<evidence type="ECO:0000259" key="6">
    <source>
        <dbReference type="PROSITE" id="PS50003"/>
    </source>
</evidence>
<dbReference type="CDD" id="cd00176">
    <property type="entry name" value="SPEC"/>
    <property type="match status" value="1"/>
</dbReference>
<dbReference type="PROSITE" id="PS50003">
    <property type="entry name" value="PH_DOMAIN"/>
    <property type="match status" value="1"/>
</dbReference>
<dbReference type="SMART" id="SM00150">
    <property type="entry name" value="SPEC"/>
    <property type="match status" value="4"/>
</dbReference>
<dbReference type="Pfam" id="PF00435">
    <property type="entry name" value="Spectrin"/>
    <property type="match status" value="2"/>
</dbReference>
<evidence type="ECO:0000256" key="5">
    <source>
        <dbReference type="SAM" id="MobiDB-lite"/>
    </source>
</evidence>
<reference evidence="7" key="1">
    <citation type="submission" date="2019-05" db="EMBL/GenBank/DDBJ databases">
        <title>Annotation for the trematode Paragonimus heterotremus.</title>
        <authorList>
            <person name="Choi Y.-J."/>
        </authorList>
    </citation>
    <scope>NUCLEOTIDE SEQUENCE</scope>
    <source>
        <strain evidence="7">LC</strain>
    </source>
</reference>
<dbReference type="InterPro" id="IPR041681">
    <property type="entry name" value="PH_9"/>
</dbReference>
<feature type="compositionally biased region" description="Polar residues" evidence="5">
    <location>
        <begin position="878"/>
        <end position="906"/>
    </location>
</feature>
<feature type="coiled-coil region" evidence="4">
    <location>
        <begin position="46"/>
        <end position="96"/>
    </location>
</feature>
<organism evidence="7 8">
    <name type="scientific">Paragonimus heterotremus</name>
    <dbReference type="NCBI Taxonomy" id="100268"/>
    <lineage>
        <taxon>Eukaryota</taxon>
        <taxon>Metazoa</taxon>
        <taxon>Spiralia</taxon>
        <taxon>Lophotrochozoa</taxon>
        <taxon>Platyhelminthes</taxon>
        <taxon>Trematoda</taxon>
        <taxon>Digenea</taxon>
        <taxon>Plagiorchiida</taxon>
        <taxon>Troglotremata</taxon>
        <taxon>Troglotrematidae</taxon>
        <taxon>Paragonimus</taxon>
    </lineage>
</organism>
<keyword evidence="4" id="KW-0175">Coiled coil</keyword>
<dbReference type="Gene3D" id="2.30.29.30">
    <property type="entry name" value="Pleckstrin-homology domain (PH domain)/Phosphotyrosine-binding domain (PTB)"/>
    <property type="match status" value="1"/>
</dbReference>
<dbReference type="SUPFAM" id="SSF46966">
    <property type="entry name" value="Spectrin repeat"/>
    <property type="match status" value="5"/>
</dbReference>
<feature type="domain" description="PH" evidence="6">
    <location>
        <begin position="1140"/>
        <end position="1259"/>
    </location>
</feature>
<dbReference type="PANTHER" id="PTHR11915">
    <property type="entry name" value="SPECTRIN/FILAMIN RELATED CYTOSKELETAL PROTEIN"/>
    <property type="match status" value="1"/>
</dbReference>
<dbReference type="OrthoDB" id="10017054at2759"/>
<dbReference type="InterPro" id="IPR011993">
    <property type="entry name" value="PH-like_dom_sf"/>
</dbReference>
<dbReference type="Proteomes" id="UP000748531">
    <property type="component" value="Unassembled WGS sequence"/>
</dbReference>
<gene>
    <name evidence="7" type="ORF">PHET_03539</name>
</gene>
<keyword evidence="8" id="KW-1185">Reference proteome</keyword>
<evidence type="ECO:0000313" key="8">
    <source>
        <dbReference type="Proteomes" id="UP000748531"/>
    </source>
</evidence>
<dbReference type="Pfam" id="PF15410">
    <property type="entry name" value="PH_9"/>
    <property type="match status" value="1"/>
</dbReference>
<evidence type="ECO:0000256" key="1">
    <source>
        <dbReference type="ARBA" id="ARBA00006826"/>
    </source>
</evidence>
<protein>
    <recommendedName>
        <fullName evidence="6">PH domain-containing protein</fullName>
    </recommendedName>
</protein>
<feature type="compositionally biased region" description="Polar residues" evidence="5">
    <location>
        <begin position="837"/>
        <end position="855"/>
    </location>
</feature>
<evidence type="ECO:0000256" key="4">
    <source>
        <dbReference type="SAM" id="Coils"/>
    </source>
</evidence>
<feature type="compositionally biased region" description="Basic and acidic residues" evidence="5">
    <location>
        <begin position="911"/>
        <end position="920"/>
    </location>
</feature>
<name>A0A8J4TIG2_9TREM</name>
<comment type="similarity">
    <text evidence="1">Belongs to the spectrin family.</text>
</comment>
<accession>A0A8J4TIG2</accession>
<dbReference type="InterPro" id="IPR001849">
    <property type="entry name" value="PH_domain"/>
</dbReference>
<keyword evidence="2" id="KW-0117">Actin capping</keyword>
<feature type="region of interest" description="Disordered" evidence="5">
    <location>
        <begin position="1382"/>
        <end position="1460"/>
    </location>
</feature>